<dbReference type="PRINTS" id="PR00364">
    <property type="entry name" value="DISEASERSIST"/>
</dbReference>
<evidence type="ECO:0000256" key="5">
    <source>
        <dbReference type="ARBA" id="ARBA00022614"/>
    </source>
</evidence>
<dbReference type="Pfam" id="PF23598">
    <property type="entry name" value="LRR_14"/>
    <property type="match status" value="1"/>
</dbReference>
<dbReference type="SUPFAM" id="SSF52540">
    <property type="entry name" value="P-loop containing nucleoside triphosphate hydrolases"/>
    <property type="match status" value="1"/>
</dbReference>
<gene>
    <name evidence="15" type="ORF">ACH5RR_031840</name>
</gene>
<dbReference type="InterPro" id="IPR038005">
    <property type="entry name" value="RX-like_CC"/>
</dbReference>
<comment type="caution">
    <text evidence="15">The sequence shown here is derived from an EMBL/GenBank/DDBJ whole genome shotgun (WGS) entry which is preliminary data.</text>
</comment>
<dbReference type="CDD" id="cd14798">
    <property type="entry name" value="RX-CC_like"/>
    <property type="match status" value="1"/>
</dbReference>
<evidence type="ECO:0000256" key="8">
    <source>
        <dbReference type="ARBA" id="ARBA00022741"/>
    </source>
</evidence>
<evidence type="ECO:0000259" key="14">
    <source>
        <dbReference type="Pfam" id="PF23598"/>
    </source>
</evidence>
<evidence type="ECO:0000256" key="2">
    <source>
        <dbReference type="ARBA" id="ARBA00004496"/>
    </source>
</evidence>
<organism evidence="15 16">
    <name type="scientific">Cinchona calisaya</name>
    <dbReference type="NCBI Taxonomy" id="153742"/>
    <lineage>
        <taxon>Eukaryota</taxon>
        <taxon>Viridiplantae</taxon>
        <taxon>Streptophyta</taxon>
        <taxon>Embryophyta</taxon>
        <taxon>Tracheophyta</taxon>
        <taxon>Spermatophyta</taxon>
        <taxon>Magnoliopsida</taxon>
        <taxon>eudicotyledons</taxon>
        <taxon>Gunneridae</taxon>
        <taxon>Pentapetalae</taxon>
        <taxon>asterids</taxon>
        <taxon>lamiids</taxon>
        <taxon>Gentianales</taxon>
        <taxon>Rubiaceae</taxon>
        <taxon>Cinchonoideae</taxon>
        <taxon>Cinchoneae</taxon>
        <taxon>Cinchona</taxon>
    </lineage>
</organism>
<accession>A0ABD2YGD6</accession>
<protein>
    <submittedName>
        <fullName evidence="15">Uncharacterized protein</fullName>
    </submittedName>
</protein>
<dbReference type="Pfam" id="PF23559">
    <property type="entry name" value="WHD_DRP"/>
    <property type="match status" value="1"/>
</dbReference>
<reference evidence="15 16" key="1">
    <citation type="submission" date="2024-11" db="EMBL/GenBank/DDBJ databases">
        <title>A near-complete genome assembly of Cinchona calisaya.</title>
        <authorList>
            <person name="Lian D.C."/>
            <person name="Zhao X.W."/>
            <person name="Wei L."/>
        </authorList>
    </citation>
    <scope>NUCLEOTIDE SEQUENCE [LARGE SCALE GENOMIC DNA]</scope>
    <source>
        <tissue evidence="15">Nenye</tissue>
    </source>
</reference>
<evidence type="ECO:0000313" key="15">
    <source>
        <dbReference type="EMBL" id="KAL3506458.1"/>
    </source>
</evidence>
<dbReference type="PANTHER" id="PTHR23155">
    <property type="entry name" value="DISEASE RESISTANCE PROTEIN RP"/>
    <property type="match status" value="1"/>
</dbReference>
<dbReference type="InterPro" id="IPR036388">
    <property type="entry name" value="WH-like_DNA-bd_sf"/>
</dbReference>
<dbReference type="InterPro" id="IPR002182">
    <property type="entry name" value="NB-ARC"/>
</dbReference>
<feature type="compositionally biased region" description="Pro residues" evidence="11">
    <location>
        <begin position="190"/>
        <end position="199"/>
    </location>
</feature>
<dbReference type="FunFam" id="1.10.10.10:FF:000322">
    <property type="entry name" value="Probable disease resistance protein At1g63360"/>
    <property type="match status" value="1"/>
</dbReference>
<dbReference type="GO" id="GO:0009626">
    <property type="term" value="P:plant-type hypersensitive response"/>
    <property type="evidence" value="ECO:0007669"/>
    <property type="project" value="UniProtKB-KW"/>
</dbReference>
<keyword evidence="4" id="KW-0963">Cytoplasm</keyword>
<dbReference type="Gene3D" id="1.10.8.430">
    <property type="entry name" value="Helical domain of apoptotic protease-activating factors"/>
    <property type="match status" value="1"/>
</dbReference>
<dbReference type="Pfam" id="PF00931">
    <property type="entry name" value="NB-ARC"/>
    <property type="match status" value="1"/>
</dbReference>
<comment type="similarity">
    <text evidence="3">Belongs to the disease resistance NB-LRR family.</text>
</comment>
<dbReference type="InterPro" id="IPR027417">
    <property type="entry name" value="P-loop_NTPase"/>
</dbReference>
<dbReference type="FunFam" id="3.40.50.300:FF:001091">
    <property type="entry name" value="Probable disease resistance protein At1g61300"/>
    <property type="match status" value="1"/>
</dbReference>
<dbReference type="Gene3D" id="3.40.50.300">
    <property type="entry name" value="P-loop containing nucleotide triphosphate hydrolases"/>
    <property type="match status" value="1"/>
</dbReference>
<evidence type="ECO:0000259" key="12">
    <source>
        <dbReference type="Pfam" id="PF00931"/>
    </source>
</evidence>
<feature type="domain" description="NB-ARC" evidence="12">
    <location>
        <begin position="741"/>
        <end position="908"/>
    </location>
</feature>
<evidence type="ECO:0000256" key="1">
    <source>
        <dbReference type="ARBA" id="ARBA00002074"/>
    </source>
</evidence>
<keyword evidence="9" id="KW-0611">Plant defense</keyword>
<evidence type="ECO:0000259" key="13">
    <source>
        <dbReference type="Pfam" id="PF23559"/>
    </source>
</evidence>
<dbReference type="Proteomes" id="UP001630127">
    <property type="component" value="Unassembled WGS sequence"/>
</dbReference>
<keyword evidence="16" id="KW-1185">Reference proteome</keyword>
<keyword evidence="6" id="KW-0381">Hypersensitive response</keyword>
<dbReference type="GO" id="GO:0005737">
    <property type="term" value="C:cytoplasm"/>
    <property type="evidence" value="ECO:0007669"/>
    <property type="project" value="UniProtKB-SubCell"/>
</dbReference>
<dbReference type="InterPro" id="IPR042197">
    <property type="entry name" value="Apaf_helical"/>
</dbReference>
<feature type="region of interest" description="Disordered" evidence="11">
    <location>
        <begin position="187"/>
        <end position="214"/>
    </location>
</feature>
<evidence type="ECO:0000256" key="7">
    <source>
        <dbReference type="ARBA" id="ARBA00022737"/>
    </source>
</evidence>
<evidence type="ECO:0000256" key="6">
    <source>
        <dbReference type="ARBA" id="ARBA00022667"/>
    </source>
</evidence>
<dbReference type="InterPro" id="IPR032675">
    <property type="entry name" value="LRR_dom_sf"/>
</dbReference>
<evidence type="ECO:0000313" key="16">
    <source>
        <dbReference type="Proteomes" id="UP001630127"/>
    </source>
</evidence>
<dbReference type="GO" id="GO:0005524">
    <property type="term" value="F:ATP binding"/>
    <property type="evidence" value="ECO:0007669"/>
    <property type="project" value="UniProtKB-KW"/>
</dbReference>
<evidence type="ECO:0000256" key="10">
    <source>
        <dbReference type="ARBA" id="ARBA00022840"/>
    </source>
</evidence>
<evidence type="ECO:0000256" key="9">
    <source>
        <dbReference type="ARBA" id="ARBA00022821"/>
    </source>
</evidence>
<keyword evidence="7" id="KW-0677">Repeat</keyword>
<comment type="subcellular location">
    <subcellularLocation>
        <location evidence="2">Cytoplasm</location>
    </subcellularLocation>
</comment>
<name>A0ABD2YGD6_9GENT</name>
<dbReference type="Gene3D" id="1.10.10.10">
    <property type="entry name" value="Winged helix-like DNA-binding domain superfamily/Winged helix DNA-binding domain"/>
    <property type="match status" value="1"/>
</dbReference>
<sequence length="1461" mass="167450">MATAAAASFDCIHSALKELDNSWALYDFAAEGINRFKADLMFLRTLYDVLKVFDLGQVGEETLALACKIEAAAEEIAQDLVRFYEGTKKLYSSSELFNVVMGCQTKTQDFINAEIRLVEASVVEQLFSFRKGKSPCPPPDHCFWTSFVDSVICNLWSIETDDGRKQVSALSKELELIRSYIIQVAVGQDHPPPPPPPPEFTAAADDNDAANGNDVQHPPPIIDAFLCHVASVFVSIAFQSCNYWWFNRNTDTIDKLVNLHHEIDPTKPEFMEFHLNFLKGINEMKIHQKYPTEPKVNFVVYFYNYLLTWKRERELKIELESLVNLLIDNKLDGSREDVQSFFAEINALLLEAASSFFGALRKGTQTEIEADPLVCSNLCTRICILRAEFFLKEQVSTFSMLFDKIHVGRLNDILGNLTRFSKNEESEFEKQSLALIKEVAKEVASVCQSFEAKKITESTVKNSLLRLLLKVVMFKAESVLMDWLKTSNPSTFLPYHAKDLIESLLERLKCFTLILTNQLMKDPEHVDLIFPQIEAFARAVTYLSYSFLPNKITEVMFEKMILSFSELLDKAMHIKAKLNQISPQFPLSDFPKTYKMGFINFLSRNLGELLEYDPESIAPLKHHIKEIQLHLESFSSILVKVSDWNIEHTELKDLGNDFIEVAYKIECVIDLIDFDAHWQHFFWFYNLLDELRLVDKQASRIYEKIRDENIQNVTQVSVDMISRGRTLAIDEIVVDLSDEEEVIVDRLTRGGSSKRDIVSIVGMPGMGKTTLARKVYNNSNVMQHFHRRAWCTVSQVYDTKELLLDILRDIHGVTSEAHRMSKEGLEEKLRQCLLRNKYLIVMDDVWDVGAWNGVKNSFPDDTRSRILITSRLRDVALEIEPNSDPHSIRPLSDDESWKLLGKKIFQGEGCPEELSLVGQEIARQCKGLPLAVVAISGLLKRTEKRKEWWEKIAESLSSEVMKDPEARCMEILELSYKHLPAYLKACFLYLGVFLEDKDIPVSKLLQFWLAEGFIQRTESKSSEDVAENYLMDLINRSLVIISKRRSNGKVKACRLHDLIRDLCQSKAKEDNFFQLVTRRDEPYASYPSLDYGFDLYFDRHVVPVTYMAYRLSIFLKRNHFVQSRPSGMGTRSLIYFASPDAEPRCPYDISFICHNFKFLRVLDFECINMGISFPVEIELLVQLRYLAVSGYVSSIPQSISKLRNLEILVVKGLRGLVVLPGTVWQMTSLRHLHVNNHVALNLDDEELGGCFQLENLVSFSIPSLSCGEDTENILKRLPNLCKLRCIFFESRDSPSNCNQFPRLNFLTHLESLNIFYYGSALSNSELILPFNLKKLTLSNFGLPWNHISGIGRLPNLQVLKLLSGAFEGQIWDMREEEFQELKFLKLDTLNITKWNASCYHLPKLQHLVVQNCKNLQKLPYDFADIMALEIVELLHCGQSAEKSAEEIGEATGEIKVLISRS</sequence>
<dbReference type="InterPro" id="IPR055414">
    <property type="entry name" value="LRR_R13L4/SHOC2-like"/>
</dbReference>
<dbReference type="Gene3D" id="3.80.10.10">
    <property type="entry name" value="Ribonuclease Inhibitor"/>
    <property type="match status" value="1"/>
</dbReference>
<feature type="domain" description="Disease resistance R13L4/SHOC-2-like LRR" evidence="14">
    <location>
        <begin position="1153"/>
        <end position="1341"/>
    </location>
</feature>
<dbReference type="GO" id="GO:0051607">
    <property type="term" value="P:defense response to virus"/>
    <property type="evidence" value="ECO:0007669"/>
    <property type="project" value="UniProtKB-ARBA"/>
</dbReference>
<dbReference type="SUPFAM" id="SSF52058">
    <property type="entry name" value="L domain-like"/>
    <property type="match status" value="1"/>
</dbReference>
<dbReference type="InterPro" id="IPR044974">
    <property type="entry name" value="Disease_R_plants"/>
</dbReference>
<keyword evidence="5" id="KW-0433">Leucine-rich repeat</keyword>
<evidence type="ECO:0000256" key="11">
    <source>
        <dbReference type="SAM" id="MobiDB-lite"/>
    </source>
</evidence>
<evidence type="ECO:0000256" key="3">
    <source>
        <dbReference type="ARBA" id="ARBA00008894"/>
    </source>
</evidence>
<dbReference type="EMBL" id="JBJUIK010000013">
    <property type="protein sequence ID" value="KAL3506458.1"/>
    <property type="molecule type" value="Genomic_DNA"/>
</dbReference>
<dbReference type="InterPro" id="IPR058922">
    <property type="entry name" value="WHD_DRP"/>
</dbReference>
<dbReference type="PANTHER" id="PTHR23155:SF1152">
    <property type="entry name" value="AAA+ ATPASE DOMAIN-CONTAINING PROTEIN"/>
    <property type="match status" value="1"/>
</dbReference>
<comment type="function">
    <text evidence="1">Confers resistance to late blight (Phytophthora infestans) races carrying the avirulence gene Avr1. Resistance proteins guard the plant against pathogens that contain an appropriate avirulence protein via an indirect interaction with this avirulence protein. That triggers a defense system including the hypersensitive response, which restricts the pathogen growth.</text>
</comment>
<keyword evidence="8" id="KW-0547">Nucleotide-binding</keyword>
<feature type="domain" description="Disease resistance protein winged helix" evidence="13">
    <location>
        <begin position="992"/>
        <end position="1063"/>
    </location>
</feature>
<proteinExistence type="inferred from homology"/>
<keyword evidence="10" id="KW-0067">ATP-binding</keyword>
<evidence type="ECO:0000256" key="4">
    <source>
        <dbReference type="ARBA" id="ARBA00022490"/>
    </source>
</evidence>